<organism evidence="10 11">
    <name type="scientific">Adhaeribacter aerolatus</name>
    <dbReference type="NCBI Taxonomy" id="670289"/>
    <lineage>
        <taxon>Bacteria</taxon>
        <taxon>Pseudomonadati</taxon>
        <taxon>Bacteroidota</taxon>
        <taxon>Cytophagia</taxon>
        <taxon>Cytophagales</taxon>
        <taxon>Hymenobacteraceae</taxon>
        <taxon>Adhaeribacter</taxon>
    </lineage>
</organism>
<evidence type="ECO:0000313" key="10">
    <source>
        <dbReference type="EMBL" id="GEO03985.1"/>
    </source>
</evidence>
<dbReference type="InterPro" id="IPR058624">
    <property type="entry name" value="MdtA-like_HH"/>
</dbReference>
<dbReference type="GO" id="GO:0055085">
    <property type="term" value="P:transmembrane transport"/>
    <property type="evidence" value="ECO:0007669"/>
    <property type="project" value="InterPro"/>
</dbReference>
<evidence type="ECO:0000256" key="3">
    <source>
        <dbReference type="ARBA" id="ARBA00022989"/>
    </source>
</evidence>
<keyword evidence="3 6" id="KW-1133">Transmembrane helix</keyword>
<accession>A0A512AW96</accession>
<dbReference type="EMBL" id="BJYS01000009">
    <property type="protein sequence ID" value="GEO03985.1"/>
    <property type="molecule type" value="Genomic_DNA"/>
</dbReference>
<dbReference type="Proteomes" id="UP000321532">
    <property type="component" value="Unassembled WGS sequence"/>
</dbReference>
<reference evidence="10 11" key="1">
    <citation type="submission" date="2019-07" db="EMBL/GenBank/DDBJ databases">
        <title>Whole genome shotgun sequence of Adhaeribacter aerolatus NBRC 106133.</title>
        <authorList>
            <person name="Hosoyama A."/>
            <person name="Uohara A."/>
            <person name="Ohji S."/>
            <person name="Ichikawa N."/>
        </authorList>
    </citation>
    <scope>NUCLEOTIDE SEQUENCE [LARGE SCALE GENOMIC DNA]</scope>
    <source>
        <strain evidence="10 11">NBRC 106133</strain>
    </source>
</reference>
<comment type="caution">
    <text evidence="10">The sequence shown here is derived from an EMBL/GenBank/DDBJ whole genome shotgun (WGS) entry which is preliminary data.</text>
</comment>
<dbReference type="Gene3D" id="1.10.287.470">
    <property type="entry name" value="Helix hairpin bin"/>
    <property type="match status" value="1"/>
</dbReference>
<keyword evidence="11" id="KW-1185">Reference proteome</keyword>
<dbReference type="InterPro" id="IPR058625">
    <property type="entry name" value="MdtA-like_BSH"/>
</dbReference>
<evidence type="ECO:0000259" key="9">
    <source>
        <dbReference type="Pfam" id="PF25954"/>
    </source>
</evidence>
<keyword evidence="5" id="KW-0175">Coiled coil</keyword>
<feature type="domain" description="Multidrug resistance protein MdtA-like barrel-sandwich hybrid" evidence="8">
    <location>
        <begin position="61"/>
        <end position="254"/>
    </location>
</feature>
<dbReference type="InterPro" id="IPR050739">
    <property type="entry name" value="MFP"/>
</dbReference>
<keyword evidence="4 6" id="KW-0472">Membrane</keyword>
<name>A0A512AW96_9BACT</name>
<dbReference type="RefSeq" id="WP_146896957.1">
    <property type="nucleotide sequence ID" value="NZ_BJYS01000009.1"/>
</dbReference>
<feature type="coiled-coil region" evidence="5">
    <location>
        <begin position="119"/>
        <end position="153"/>
    </location>
</feature>
<gene>
    <name evidence="10" type="ORF">AAE02nite_16490</name>
</gene>
<evidence type="ECO:0000313" key="11">
    <source>
        <dbReference type="Proteomes" id="UP000321532"/>
    </source>
</evidence>
<dbReference type="Pfam" id="PF25876">
    <property type="entry name" value="HH_MFP_RND"/>
    <property type="match status" value="1"/>
</dbReference>
<evidence type="ECO:0000259" key="7">
    <source>
        <dbReference type="Pfam" id="PF25876"/>
    </source>
</evidence>
<evidence type="ECO:0000256" key="5">
    <source>
        <dbReference type="SAM" id="Coils"/>
    </source>
</evidence>
<feature type="transmembrane region" description="Helical" evidence="6">
    <location>
        <begin position="20"/>
        <end position="41"/>
    </location>
</feature>
<evidence type="ECO:0000256" key="4">
    <source>
        <dbReference type="ARBA" id="ARBA00023136"/>
    </source>
</evidence>
<sequence length="360" mass="39669">MSANTIEKEKPKKKKTGTTITNILLLAVLAGGLFWVANLFFNFSRTETTNDAQVEQFITPINSRVGGYIEEIRFTEHQQVKKGDTLVVINPKEIKIQLAQVEAGYLDALASRNVTSAGVNTVSNNIAVSEANIAEAQARLWNVEQNYKRYENLLKDEAVTRQQFEQVKTEFDAAKARYHGLLKMKQTTQLSTKEVSSRLAVNEANIKRAQAALDMARLNLKYTVITAPYDGVVGRRTIQEGQLIQPGQALVAIVRSGPVWVVANYKETQTANLSIGQPVDITVDAMSGTVFKGKVTAISEATGAKYSAVPTDNSTGNFVKVQQRIPVRIEFTEGNHKNDLEKLRAGMNVEVKAILADGRN</sequence>
<dbReference type="Pfam" id="PF25954">
    <property type="entry name" value="Beta-barrel_RND_2"/>
    <property type="match status" value="1"/>
</dbReference>
<evidence type="ECO:0000259" key="8">
    <source>
        <dbReference type="Pfam" id="PF25917"/>
    </source>
</evidence>
<dbReference type="Pfam" id="PF25917">
    <property type="entry name" value="BSH_RND"/>
    <property type="match status" value="1"/>
</dbReference>
<dbReference type="GO" id="GO:0016020">
    <property type="term" value="C:membrane"/>
    <property type="evidence" value="ECO:0007669"/>
    <property type="project" value="UniProtKB-SubCell"/>
</dbReference>
<dbReference type="Gene3D" id="2.40.30.170">
    <property type="match status" value="1"/>
</dbReference>
<proteinExistence type="predicted"/>
<feature type="domain" description="Multidrug resistance protein MdtA-like alpha-helical hairpin" evidence="7">
    <location>
        <begin position="128"/>
        <end position="223"/>
    </location>
</feature>
<comment type="subcellular location">
    <subcellularLocation>
        <location evidence="1">Membrane</location>
        <topology evidence="1">Single-pass membrane protein</topology>
    </subcellularLocation>
</comment>
<evidence type="ECO:0000256" key="1">
    <source>
        <dbReference type="ARBA" id="ARBA00004167"/>
    </source>
</evidence>
<dbReference type="SUPFAM" id="SSF111369">
    <property type="entry name" value="HlyD-like secretion proteins"/>
    <property type="match status" value="3"/>
</dbReference>
<dbReference type="PANTHER" id="PTHR30386">
    <property type="entry name" value="MEMBRANE FUSION SUBUNIT OF EMRAB-TOLC MULTIDRUG EFFLUX PUMP"/>
    <property type="match status" value="1"/>
</dbReference>
<dbReference type="PANTHER" id="PTHR30386:SF26">
    <property type="entry name" value="TRANSPORT PROTEIN COMB"/>
    <property type="match status" value="1"/>
</dbReference>
<dbReference type="InterPro" id="IPR058792">
    <property type="entry name" value="Beta-barrel_RND_2"/>
</dbReference>
<keyword evidence="2 6" id="KW-0812">Transmembrane</keyword>
<evidence type="ECO:0000256" key="2">
    <source>
        <dbReference type="ARBA" id="ARBA00022692"/>
    </source>
</evidence>
<dbReference type="AlphaFoldDB" id="A0A512AW96"/>
<evidence type="ECO:0000256" key="6">
    <source>
        <dbReference type="SAM" id="Phobius"/>
    </source>
</evidence>
<feature type="domain" description="CusB-like beta-barrel" evidence="9">
    <location>
        <begin position="258"/>
        <end position="298"/>
    </location>
</feature>
<protein>
    <submittedName>
        <fullName evidence="10">Multidrug resistance protein</fullName>
    </submittedName>
</protein>
<dbReference type="OrthoDB" id="9811754at2"/>